<gene>
    <name evidence="3" type="primary">ARR22</name>
    <name evidence="3" type="ORF">CR513_12521</name>
</gene>
<dbReference type="InterPro" id="IPR011006">
    <property type="entry name" value="CheY-like_superfamily"/>
</dbReference>
<dbReference type="CDD" id="cd17546">
    <property type="entry name" value="REC_hyHK_CKI1_RcsC-like"/>
    <property type="match status" value="1"/>
</dbReference>
<evidence type="ECO:0000313" key="3">
    <source>
        <dbReference type="EMBL" id="RDY03843.1"/>
    </source>
</evidence>
<comment type="caution">
    <text evidence="3">The sequence shown here is derived from an EMBL/GenBank/DDBJ whole genome shotgun (WGS) entry which is preliminary data.</text>
</comment>
<dbReference type="Proteomes" id="UP000257109">
    <property type="component" value="Unassembled WGS sequence"/>
</dbReference>
<evidence type="ECO:0000259" key="2">
    <source>
        <dbReference type="PROSITE" id="PS50110"/>
    </source>
</evidence>
<feature type="non-terminal residue" evidence="3">
    <location>
        <position position="1"/>
    </location>
</feature>
<dbReference type="InterPro" id="IPR052048">
    <property type="entry name" value="ST_Response_Regulator"/>
</dbReference>
<feature type="domain" description="Response regulatory" evidence="2">
    <location>
        <begin position="24"/>
        <end position="139"/>
    </location>
</feature>
<dbReference type="InterPro" id="IPR001789">
    <property type="entry name" value="Sig_transdc_resp-reg_receiver"/>
</dbReference>
<keyword evidence="4" id="KW-1185">Reference proteome</keyword>
<organism evidence="3 4">
    <name type="scientific">Mucuna pruriens</name>
    <name type="common">Velvet bean</name>
    <name type="synonym">Dolichos pruriens</name>
    <dbReference type="NCBI Taxonomy" id="157652"/>
    <lineage>
        <taxon>Eukaryota</taxon>
        <taxon>Viridiplantae</taxon>
        <taxon>Streptophyta</taxon>
        <taxon>Embryophyta</taxon>
        <taxon>Tracheophyta</taxon>
        <taxon>Spermatophyta</taxon>
        <taxon>Magnoliopsida</taxon>
        <taxon>eudicotyledons</taxon>
        <taxon>Gunneridae</taxon>
        <taxon>Pentapetalae</taxon>
        <taxon>rosids</taxon>
        <taxon>fabids</taxon>
        <taxon>Fabales</taxon>
        <taxon>Fabaceae</taxon>
        <taxon>Papilionoideae</taxon>
        <taxon>50 kb inversion clade</taxon>
        <taxon>NPAAA clade</taxon>
        <taxon>indigoferoid/millettioid clade</taxon>
        <taxon>Phaseoleae</taxon>
        <taxon>Mucuna</taxon>
    </lineage>
</organism>
<dbReference type="PANTHER" id="PTHR43228">
    <property type="entry name" value="TWO-COMPONENT RESPONSE REGULATOR"/>
    <property type="match status" value="1"/>
</dbReference>
<accession>A0A371HM15</accession>
<sequence>MEGQDKKHKGKGVLQYENSGAHLKVLIVDGDRFTRQLHEELLQGVGVTDYFCVENGQQAVELHWEGESFDLILMDYNMPIMNGIEATRELRSMGICCKIIGVSYLSRKAAKEFVEAGLDDYYKKPFTDDMLSKILNKITGKDKGKGVVIYEKCGAQLKVLVVDDDRHIRNHYEVLLTRIGVTDFVSVKHGQEAVDLCRNGETFDLILMGKDMPIMNGTLTTKVLRSMGIRSIIIGWSYESRENVQEFVDAGLDDYYKYPFCCEILHEILSQVKPLKPSSTAFF</sequence>
<feature type="modified residue" description="4-aspartylphosphate" evidence="1">
    <location>
        <position position="75"/>
    </location>
</feature>
<dbReference type="STRING" id="157652.A0A371HM15"/>
<keyword evidence="1" id="KW-0597">Phosphoprotein</keyword>
<dbReference type="SMART" id="SM00448">
    <property type="entry name" value="REC"/>
    <property type="match status" value="2"/>
</dbReference>
<evidence type="ECO:0000313" key="4">
    <source>
        <dbReference type="Proteomes" id="UP000257109"/>
    </source>
</evidence>
<dbReference type="PANTHER" id="PTHR43228:SF19">
    <property type="entry name" value="RESPONSE REGULATOR RECEIVER DOMAIN PROTEIN"/>
    <property type="match status" value="1"/>
</dbReference>
<evidence type="ECO:0000256" key="1">
    <source>
        <dbReference type="PROSITE-ProRule" id="PRU00169"/>
    </source>
</evidence>
<dbReference type="GO" id="GO:0000160">
    <property type="term" value="P:phosphorelay signal transduction system"/>
    <property type="evidence" value="ECO:0007669"/>
    <property type="project" value="InterPro"/>
</dbReference>
<comment type="caution">
    <text evidence="1">Lacks conserved residue(s) required for the propagation of feature annotation.</text>
</comment>
<dbReference type="OrthoDB" id="21225at2759"/>
<protein>
    <submittedName>
        <fullName evidence="3">Two-component response regulator ARR22</fullName>
    </submittedName>
</protein>
<dbReference type="PROSITE" id="PS50110">
    <property type="entry name" value="RESPONSE_REGULATORY"/>
    <property type="match status" value="2"/>
</dbReference>
<feature type="domain" description="Response regulatory" evidence="2">
    <location>
        <begin position="158"/>
        <end position="273"/>
    </location>
</feature>
<proteinExistence type="predicted"/>
<dbReference type="Pfam" id="PF00072">
    <property type="entry name" value="Response_reg"/>
    <property type="match status" value="2"/>
</dbReference>
<dbReference type="Gene3D" id="3.40.50.2300">
    <property type="match status" value="2"/>
</dbReference>
<dbReference type="SUPFAM" id="SSF52172">
    <property type="entry name" value="CheY-like"/>
    <property type="match status" value="2"/>
</dbReference>
<name>A0A371HM15_MUCPR</name>
<dbReference type="EMBL" id="QJKJ01002195">
    <property type="protein sequence ID" value="RDY03843.1"/>
    <property type="molecule type" value="Genomic_DNA"/>
</dbReference>
<dbReference type="AlphaFoldDB" id="A0A371HM15"/>
<reference evidence="3" key="1">
    <citation type="submission" date="2018-05" db="EMBL/GenBank/DDBJ databases">
        <title>Draft genome of Mucuna pruriens seed.</title>
        <authorList>
            <person name="Nnadi N.E."/>
            <person name="Vos R."/>
            <person name="Hasami M.H."/>
            <person name="Devisetty U.K."/>
            <person name="Aguiy J.C."/>
        </authorList>
    </citation>
    <scope>NUCLEOTIDE SEQUENCE [LARGE SCALE GENOMIC DNA]</scope>
    <source>
        <strain evidence="3">JCA_2017</strain>
    </source>
</reference>